<dbReference type="GeneID" id="41963584"/>
<feature type="compositionally biased region" description="Polar residues" evidence="1">
    <location>
        <begin position="136"/>
        <end position="148"/>
    </location>
</feature>
<gene>
    <name evidence="3" type="ORF">PgNI_08681</name>
</gene>
<proteinExistence type="predicted"/>
<feature type="compositionally biased region" description="Basic and acidic residues" evidence="1">
    <location>
        <begin position="50"/>
        <end position="62"/>
    </location>
</feature>
<feature type="region of interest" description="Disordered" evidence="1">
    <location>
        <begin position="91"/>
        <end position="162"/>
    </location>
</feature>
<dbReference type="KEGG" id="pgri:PgNI_08681"/>
<dbReference type="RefSeq" id="XP_030978622.1">
    <property type="nucleotide sequence ID" value="XM_031128676.1"/>
</dbReference>
<organism evidence="2 3">
    <name type="scientific">Pyricularia grisea</name>
    <name type="common">Crabgrass-specific blast fungus</name>
    <name type="synonym">Magnaporthe grisea</name>
    <dbReference type="NCBI Taxonomy" id="148305"/>
    <lineage>
        <taxon>Eukaryota</taxon>
        <taxon>Fungi</taxon>
        <taxon>Dikarya</taxon>
        <taxon>Ascomycota</taxon>
        <taxon>Pezizomycotina</taxon>
        <taxon>Sordariomycetes</taxon>
        <taxon>Sordariomycetidae</taxon>
        <taxon>Magnaporthales</taxon>
        <taxon>Pyriculariaceae</taxon>
        <taxon>Pyricularia</taxon>
    </lineage>
</organism>
<feature type="compositionally biased region" description="Low complexity" evidence="1">
    <location>
        <begin position="374"/>
        <end position="384"/>
    </location>
</feature>
<dbReference type="Proteomes" id="UP000515153">
    <property type="component" value="Chromosome V"/>
</dbReference>
<feature type="compositionally biased region" description="Polar residues" evidence="1">
    <location>
        <begin position="64"/>
        <end position="76"/>
    </location>
</feature>
<feature type="region of interest" description="Disordered" evidence="1">
    <location>
        <begin position="304"/>
        <end position="426"/>
    </location>
</feature>
<reference evidence="3" key="2">
    <citation type="submission" date="2019-10" db="EMBL/GenBank/DDBJ databases">
        <authorList>
            <consortium name="NCBI Genome Project"/>
        </authorList>
    </citation>
    <scope>NUCLEOTIDE SEQUENCE</scope>
    <source>
        <strain evidence="3">NI907</strain>
    </source>
</reference>
<dbReference type="AlphaFoldDB" id="A0A6P8AUN9"/>
<reference evidence="2 3" key="1">
    <citation type="journal article" date="2019" name="Mol. Biol. Evol.">
        <title>Blast fungal genomes show frequent chromosomal changes, gene gains and losses, and effector gene turnover.</title>
        <authorList>
            <person name="Gomez Luciano L.B."/>
            <person name="Jason Tsai I."/>
            <person name="Chuma I."/>
            <person name="Tosa Y."/>
            <person name="Chen Y.H."/>
            <person name="Li J.Y."/>
            <person name="Li M.Y."/>
            <person name="Jade Lu M.Y."/>
            <person name="Nakayashiki H."/>
            <person name="Li W.H."/>
        </authorList>
    </citation>
    <scope>NUCLEOTIDE SEQUENCE [LARGE SCALE GENOMIC DNA]</scope>
    <source>
        <strain evidence="2 3">NI907</strain>
    </source>
</reference>
<feature type="region of interest" description="Disordered" evidence="1">
    <location>
        <begin position="29"/>
        <end position="79"/>
    </location>
</feature>
<evidence type="ECO:0000313" key="2">
    <source>
        <dbReference type="Proteomes" id="UP000515153"/>
    </source>
</evidence>
<sequence length="426" mass="47759">MWPNQSWGFGTYNGLPHRFPTNFMQNKYRDQLRPQQFSMEQTTGPSFDPGQEKMAEKEEKYDISPQQQGNREQNLSRLEISPLARELKEKVKQSMALRQSKDKAVQQQSFTKPQPKGQDVQEMINNIIERQDQGHHPTNISELTGSQEENFETEKPAATLPTTPRVLKKSPLSTYPIPVYCPELPQGCTNIQDDILDNALGGPKRSKGHTAQASCAKECGERDMDKLMANTDLKTSSSKNEEHKGTKTIDIPSVVTDGDLEQDVIMWLQQTGFYNKAKRTDALARWKGLAKAEKALARLQPVDKGSGFTLTNTSKVPRETNMGTKPGAVNDGPQVVCRPEQDDRGSSQATSVYMSKPSKKRERGRGAGRHRSSSPRGRSVSWLSQRADGSGPAPTSKTPRTPPRAPLLGHREYREYRDDRDLNIEP</sequence>
<feature type="compositionally biased region" description="Polar residues" evidence="1">
    <location>
        <begin position="33"/>
        <end position="45"/>
    </location>
</feature>
<feature type="compositionally biased region" description="Basic residues" evidence="1">
    <location>
        <begin position="357"/>
        <end position="373"/>
    </location>
</feature>
<feature type="compositionally biased region" description="Basic and acidic residues" evidence="1">
    <location>
        <begin position="409"/>
        <end position="426"/>
    </location>
</feature>
<name>A0A6P8AUN9_PYRGI</name>
<protein>
    <submittedName>
        <fullName evidence="3">Uncharacterized protein</fullName>
    </submittedName>
</protein>
<evidence type="ECO:0000256" key="1">
    <source>
        <dbReference type="SAM" id="MobiDB-lite"/>
    </source>
</evidence>
<evidence type="ECO:0000313" key="3">
    <source>
        <dbReference type="RefSeq" id="XP_030978622.1"/>
    </source>
</evidence>
<reference evidence="3" key="3">
    <citation type="submission" date="2025-08" db="UniProtKB">
        <authorList>
            <consortium name="RefSeq"/>
        </authorList>
    </citation>
    <scope>IDENTIFICATION</scope>
    <source>
        <strain evidence="3">NI907</strain>
    </source>
</reference>
<accession>A0A6P8AUN9</accession>
<keyword evidence="2" id="KW-1185">Reference proteome</keyword>